<accession>A0AAN6IEF1</accession>
<comment type="caution">
    <text evidence="2">The sequence shown here is derived from an EMBL/GenBank/DDBJ whole genome shotgun (WGS) entry which is preliminary data.</text>
</comment>
<evidence type="ECO:0000256" key="1">
    <source>
        <dbReference type="SAM" id="MobiDB-lite"/>
    </source>
</evidence>
<organism evidence="2 3">
    <name type="scientific">Exophiala viscosa</name>
    <dbReference type="NCBI Taxonomy" id="2486360"/>
    <lineage>
        <taxon>Eukaryota</taxon>
        <taxon>Fungi</taxon>
        <taxon>Dikarya</taxon>
        <taxon>Ascomycota</taxon>
        <taxon>Pezizomycotina</taxon>
        <taxon>Eurotiomycetes</taxon>
        <taxon>Chaetothyriomycetidae</taxon>
        <taxon>Chaetothyriales</taxon>
        <taxon>Herpotrichiellaceae</taxon>
        <taxon>Exophiala</taxon>
    </lineage>
</organism>
<feature type="compositionally biased region" description="Basic residues" evidence="1">
    <location>
        <begin position="289"/>
        <end position="300"/>
    </location>
</feature>
<dbReference type="Proteomes" id="UP001203852">
    <property type="component" value="Unassembled WGS sequence"/>
</dbReference>
<proteinExistence type="predicted"/>
<feature type="region of interest" description="Disordered" evidence="1">
    <location>
        <begin position="111"/>
        <end position="169"/>
    </location>
</feature>
<dbReference type="EMBL" id="MU404353">
    <property type="protein sequence ID" value="KAI1614481.1"/>
    <property type="molecule type" value="Genomic_DNA"/>
</dbReference>
<evidence type="ECO:0000313" key="2">
    <source>
        <dbReference type="EMBL" id="KAI1614481.1"/>
    </source>
</evidence>
<evidence type="ECO:0000313" key="3">
    <source>
        <dbReference type="Proteomes" id="UP001203852"/>
    </source>
</evidence>
<gene>
    <name evidence="2" type="ORF">EDD36DRAFT_229937</name>
</gene>
<dbReference type="AlphaFoldDB" id="A0AAN6IEF1"/>
<sequence length="535" mass="59721">MDLDLLVCSICPKNPSFSDTSHLLTHVGSKGHLSHLHKLQVRSHQEIEAGVQLATYNQWYQHHGLARLLSERMVMKETKKAGRRKAATSRGAYVTDRTPAIPVDQTLLLQALPKKRSARSRAQSQQKARSRRSKQAVDHDSDFEYSPVKRSRPRRAYTKSPVKETQSFDDDLPIGYEPLALATPEHTKLKGTIWPGMDLFDAATEEMRKKRNQRKDGSVVRRMERLSALVKPTEVVYSPGGNIRKARHIDDLEDASSLIDGETPLPKPKQVPSRKRQPFAELNANAPRLVKRRTKGKSPKKRAEQPFGPGIPSLPYLPSSSTGDSFALGSRFPATEDDYVDFKSTVNNGSSRKRSAHFTIFEDGSPGYGPITPLNHHRNPFQAEPQAHHLGSRQQLPAVSAPWLRPQHQSALQHTTLYAAHRPMSQGLQSFCETASSKENAAPFGSFYPGHREVNANPLSWRSPEHDAAALATPSESPFGNLFNLFPFGGHHDDPFVTAKNPLAEALEHFDEEESQPDIKLPMARAETLAEQDLK</sequence>
<reference evidence="2" key="1">
    <citation type="journal article" date="2022" name="bioRxiv">
        <title>Deciphering the potential niche of two novel black yeast fungi from a biological soil crust based on their genomes, phenotypes, and melanin regulation.</title>
        <authorList>
            <consortium name="DOE Joint Genome Institute"/>
            <person name="Carr E.C."/>
            <person name="Barton Q."/>
            <person name="Grambo S."/>
            <person name="Sullivan M."/>
            <person name="Renfro C.M."/>
            <person name="Kuo A."/>
            <person name="Pangilinan J."/>
            <person name="Lipzen A."/>
            <person name="Keymanesh K."/>
            <person name="Savage E."/>
            <person name="Barry K."/>
            <person name="Grigoriev I.V."/>
            <person name="Riekhof W.R."/>
            <person name="Harris S.S."/>
        </authorList>
    </citation>
    <scope>NUCLEOTIDE SEQUENCE</scope>
    <source>
        <strain evidence="2">JF 03-4F</strain>
    </source>
</reference>
<keyword evidence="3" id="KW-1185">Reference proteome</keyword>
<feature type="region of interest" description="Disordered" evidence="1">
    <location>
        <begin position="257"/>
        <end position="318"/>
    </location>
</feature>
<name>A0AAN6IEF1_9EURO</name>
<protein>
    <submittedName>
        <fullName evidence="2">Uncharacterized protein</fullName>
    </submittedName>
</protein>